<dbReference type="Proteomes" id="UP000887563">
    <property type="component" value="Unplaced"/>
</dbReference>
<keyword evidence="3" id="KW-1185">Reference proteome</keyword>
<accession>A0A914KXH7</accession>
<feature type="chain" id="PRO_5036926309" evidence="2">
    <location>
        <begin position="27"/>
        <end position="356"/>
    </location>
</feature>
<organism evidence="3 4">
    <name type="scientific">Meloidogyne incognita</name>
    <name type="common">Southern root-knot nematode worm</name>
    <name type="synonym">Oxyuris incognita</name>
    <dbReference type="NCBI Taxonomy" id="6306"/>
    <lineage>
        <taxon>Eukaryota</taxon>
        <taxon>Metazoa</taxon>
        <taxon>Ecdysozoa</taxon>
        <taxon>Nematoda</taxon>
        <taxon>Chromadorea</taxon>
        <taxon>Rhabditida</taxon>
        <taxon>Tylenchina</taxon>
        <taxon>Tylenchomorpha</taxon>
        <taxon>Tylenchoidea</taxon>
        <taxon>Meloidogynidae</taxon>
        <taxon>Meloidogyninae</taxon>
        <taxon>Meloidogyne</taxon>
        <taxon>Meloidogyne incognita group</taxon>
    </lineage>
</organism>
<feature type="region of interest" description="Disordered" evidence="1">
    <location>
        <begin position="110"/>
        <end position="129"/>
    </location>
</feature>
<name>A0A914KXH7_MELIC</name>
<feature type="signal peptide" evidence="2">
    <location>
        <begin position="1"/>
        <end position="26"/>
    </location>
</feature>
<feature type="compositionally biased region" description="Low complexity" evidence="1">
    <location>
        <begin position="343"/>
        <end position="356"/>
    </location>
</feature>
<evidence type="ECO:0000313" key="4">
    <source>
        <dbReference type="WBParaSite" id="Minc3s00159g06379"/>
    </source>
</evidence>
<reference evidence="4" key="1">
    <citation type="submission" date="2022-11" db="UniProtKB">
        <authorList>
            <consortium name="WormBaseParasite"/>
        </authorList>
    </citation>
    <scope>IDENTIFICATION</scope>
</reference>
<protein>
    <submittedName>
        <fullName evidence="4">Uncharacterized protein</fullName>
    </submittedName>
</protein>
<feature type="compositionally biased region" description="Polar residues" evidence="1">
    <location>
        <begin position="110"/>
        <end position="123"/>
    </location>
</feature>
<evidence type="ECO:0000313" key="3">
    <source>
        <dbReference type="Proteomes" id="UP000887563"/>
    </source>
</evidence>
<dbReference type="AlphaFoldDB" id="A0A914KXH7"/>
<keyword evidence="2" id="KW-0732">Signal</keyword>
<sequence length="356" mass="40746">MFLLKLNGILFILILLKLIFIQNTEGVGDNEKENEINKEMVENEFKIYKKLPFEEEGSNSKKSKKGKNKKNKEEKVIEEKSPVEAKSLNPDASPFTLPQRQVTNNETNARVNQGTSSSVPQTQNNSGNGMLMRRRRMRNHRNRIRQDTLTINSPIHHLQPPPLFFVHHPPIFSQNLLAQDISGTGVFRRDPSFNQHNHSQRIYHQSTTIPIPAPAPLMPNHHQNRLAQDTSGTGVFLPNPELYSSINHHNNSQRINHQSTTIPITAPAPLMSNHHQNPSLYNVHQLPSIYQPNYSQLGQHSGIRFNSRLNPYASEYIPIKHRNIFNNPHFNPHQPETSTFHQNIGNNNWSNNGNVN</sequence>
<feature type="compositionally biased region" description="Basic and acidic residues" evidence="1">
    <location>
        <begin position="71"/>
        <end position="83"/>
    </location>
</feature>
<evidence type="ECO:0000256" key="2">
    <source>
        <dbReference type="SAM" id="SignalP"/>
    </source>
</evidence>
<proteinExistence type="predicted"/>
<feature type="compositionally biased region" description="Basic residues" evidence="1">
    <location>
        <begin position="61"/>
        <end position="70"/>
    </location>
</feature>
<dbReference type="WBParaSite" id="Minc3s00159g06379">
    <property type="protein sequence ID" value="Minc3s00159g06379"/>
    <property type="gene ID" value="Minc3s00159g06379"/>
</dbReference>
<feature type="region of interest" description="Disordered" evidence="1">
    <location>
        <begin position="334"/>
        <end position="356"/>
    </location>
</feature>
<evidence type="ECO:0000256" key="1">
    <source>
        <dbReference type="SAM" id="MobiDB-lite"/>
    </source>
</evidence>
<feature type="region of interest" description="Disordered" evidence="1">
    <location>
        <begin position="55"/>
        <end position="104"/>
    </location>
</feature>